<comment type="caution">
    <text evidence="2">The sequence shown here is derived from an EMBL/GenBank/DDBJ whole genome shotgun (WGS) entry which is preliminary data.</text>
</comment>
<evidence type="ECO:0000313" key="2">
    <source>
        <dbReference type="EMBL" id="KAL2796245.1"/>
    </source>
</evidence>
<dbReference type="EMBL" id="JBFTWV010000028">
    <property type="protein sequence ID" value="KAL2796245.1"/>
    <property type="molecule type" value="Genomic_DNA"/>
</dbReference>
<sequence>MTQIHHPLSLIALAISSSWARAEGTNTTTSMYLWGINAETIHASIMGNDQTAITYSFTCPPLPDYSVCAFGEGVTAVDAGDRITWWGGKGGYGEDGDATIACTQTTHWTAVCTITSETEKAHLTVGNRP</sequence>
<dbReference type="Proteomes" id="UP001610563">
    <property type="component" value="Unassembled WGS sequence"/>
</dbReference>
<proteinExistence type="predicted"/>
<name>A0ABR4GCE4_9EURO</name>
<gene>
    <name evidence="2" type="ORF">BJX66DRAFT_336259</name>
</gene>
<reference evidence="2 3" key="1">
    <citation type="submission" date="2024-07" db="EMBL/GenBank/DDBJ databases">
        <title>Section-level genome sequencing and comparative genomics of Aspergillus sections Usti and Cavernicolus.</title>
        <authorList>
            <consortium name="Lawrence Berkeley National Laboratory"/>
            <person name="Nybo J.L."/>
            <person name="Vesth T.C."/>
            <person name="Theobald S."/>
            <person name="Frisvad J.C."/>
            <person name="Larsen T.O."/>
            <person name="Kjaerboelling I."/>
            <person name="Rothschild-Mancinelli K."/>
            <person name="Lyhne E.K."/>
            <person name="Kogle M.E."/>
            <person name="Barry K."/>
            <person name="Clum A."/>
            <person name="Na H."/>
            <person name="Ledsgaard L."/>
            <person name="Lin J."/>
            <person name="Lipzen A."/>
            <person name="Kuo A."/>
            <person name="Riley R."/>
            <person name="Mondo S."/>
            <person name="Labutti K."/>
            <person name="Haridas S."/>
            <person name="Pangalinan J."/>
            <person name="Salamov A.A."/>
            <person name="Simmons B.A."/>
            <person name="Magnuson J.K."/>
            <person name="Chen J."/>
            <person name="Drula E."/>
            <person name="Henrissat B."/>
            <person name="Wiebenga A."/>
            <person name="Lubbers R.J."/>
            <person name="Gomes A.C."/>
            <person name="Makela M.R."/>
            <person name="Stajich J."/>
            <person name="Grigoriev I.V."/>
            <person name="Mortensen U.H."/>
            <person name="De Vries R.P."/>
            <person name="Baker S.E."/>
            <person name="Andersen M.R."/>
        </authorList>
    </citation>
    <scope>NUCLEOTIDE SEQUENCE [LARGE SCALE GENOMIC DNA]</scope>
    <source>
        <strain evidence="2 3">CBS 209.92</strain>
    </source>
</reference>
<evidence type="ECO:0000256" key="1">
    <source>
        <dbReference type="SAM" id="SignalP"/>
    </source>
</evidence>
<organism evidence="2 3">
    <name type="scientific">Aspergillus keveii</name>
    <dbReference type="NCBI Taxonomy" id="714993"/>
    <lineage>
        <taxon>Eukaryota</taxon>
        <taxon>Fungi</taxon>
        <taxon>Dikarya</taxon>
        <taxon>Ascomycota</taxon>
        <taxon>Pezizomycotina</taxon>
        <taxon>Eurotiomycetes</taxon>
        <taxon>Eurotiomycetidae</taxon>
        <taxon>Eurotiales</taxon>
        <taxon>Aspergillaceae</taxon>
        <taxon>Aspergillus</taxon>
        <taxon>Aspergillus subgen. Nidulantes</taxon>
    </lineage>
</organism>
<feature type="signal peptide" evidence="1">
    <location>
        <begin position="1"/>
        <end position="24"/>
    </location>
</feature>
<dbReference type="PANTHER" id="PTHR40640">
    <property type="entry name" value="ANCHORED GLYCOPROTEIN, PUTATIVE (AFU_ORTHOLOGUE AFUA_8G04860)-RELATED"/>
    <property type="match status" value="1"/>
</dbReference>
<feature type="chain" id="PRO_5046108241" description="AA1-like domain-containing protein" evidence="1">
    <location>
        <begin position="25"/>
        <end position="129"/>
    </location>
</feature>
<evidence type="ECO:0000313" key="3">
    <source>
        <dbReference type="Proteomes" id="UP001610563"/>
    </source>
</evidence>
<evidence type="ECO:0008006" key="4">
    <source>
        <dbReference type="Google" id="ProtNLM"/>
    </source>
</evidence>
<keyword evidence="3" id="KW-1185">Reference proteome</keyword>
<keyword evidence="1" id="KW-0732">Signal</keyword>
<accession>A0ABR4GCE4</accession>
<dbReference type="PANTHER" id="PTHR40640:SF1">
    <property type="entry name" value="ANCHORED GLYCOPROTEIN, PUTATIVE (AFU_ORTHOLOGUE AFUA_8G04860)-RELATED"/>
    <property type="match status" value="1"/>
</dbReference>
<protein>
    <recommendedName>
        <fullName evidence="4">AA1-like domain-containing protein</fullName>
    </recommendedName>
</protein>